<comment type="caution">
    <text evidence="2">The sequence shown here is derived from an EMBL/GenBank/DDBJ whole genome shotgun (WGS) entry which is preliminary data.</text>
</comment>
<sequence>MRWRPAELVDELARSALLKAAWKACLLVGGRRGLSQVRGLLLGSVSQAMVHHARCPIAVVH</sequence>
<reference evidence="3" key="1">
    <citation type="journal article" date="2019" name="Int. J. Syst. Evol. Microbiol.">
        <title>The Global Catalogue of Microorganisms (GCM) 10K type strain sequencing project: providing services to taxonomists for standard genome sequencing and annotation.</title>
        <authorList>
            <consortium name="The Broad Institute Genomics Platform"/>
            <consortium name="The Broad Institute Genome Sequencing Center for Infectious Disease"/>
            <person name="Wu L."/>
            <person name="Ma J."/>
        </authorList>
    </citation>
    <scope>NUCLEOTIDE SEQUENCE [LARGE SCALE GENOMIC DNA]</scope>
    <source>
        <strain evidence="3">CGMCC 1.15399</strain>
    </source>
</reference>
<dbReference type="InterPro" id="IPR006016">
    <property type="entry name" value="UspA"/>
</dbReference>
<dbReference type="Pfam" id="PF00582">
    <property type="entry name" value="Usp"/>
    <property type="match status" value="1"/>
</dbReference>
<accession>A0ABW4H0A6</accession>
<evidence type="ECO:0000313" key="3">
    <source>
        <dbReference type="Proteomes" id="UP001597097"/>
    </source>
</evidence>
<gene>
    <name evidence="2" type="ORF">ACFSJ0_64295</name>
</gene>
<dbReference type="Proteomes" id="UP001597097">
    <property type="component" value="Unassembled WGS sequence"/>
</dbReference>
<feature type="domain" description="UspA" evidence="1">
    <location>
        <begin position="17"/>
        <end position="61"/>
    </location>
</feature>
<name>A0ABW4H0A6_9ACTN</name>
<keyword evidence="3" id="KW-1185">Reference proteome</keyword>
<evidence type="ECO:0000259" key="1">
    <source>
        <dbReference type="Pfam" id="PF00582"/>
    </source>
</evidence>
<dbReference type="EMBL" id="JBHUCM010000096">
    <property type="protein sequence ID" value="MFD1548056.1"/>
    <property type="molecule type" value="Genomic_DNA"/>
</dbReference>
<organism evidence="2 3">
    <name type="scientific">Nonomuraea guangzhouensis</name>
    <dbReference type="NCBI Taxonomy" id="1291555"/>
    <lineage>
        <taxon>Bacteria</taxon>
        <taxon>Bacillati</taxon>
        <taxon>Actinomycetota</taxon>
        <taxon>Actinomycetes</taxon>
        <taxon>Streptosporangiales</taxon>
        <taxon>Streptosporangiaceae</taxon>
        <taxon>Nonomuraea</taxon>
    </lineage>
</organism>
<protein>
    <submittedName>
        <fullName evidence="2">Universal stress protein</fullName>
    </submittedName>
</protein>
<dbReference type="RefSeq" id="WP_219539496.1">
    <property type="nucleotide sequence ID" value="NZ_JAHKRM010000064.1"/>
</dbReference>
<proteinExistence type="predicted"/>
<evidence type="ECO:0000313" key="2">
    <source>
        <dbReference type="EMBL" id="MFD1548056.1"/>
    </source>
</evidence>